<proteinExistence type="predicted"/>
<dbReference type="Proteomes" id="UP000254412">
    <property type="component" value="Unassembled WGS sequence"/>
</dbReference>
<accession>A0A380GNV8</accession>
<organism evidence="1 2">
    <name type="scientific">Staphylococcus nepalensis</name>
    <dbReference type="NCBI Taxonomy" id="214473"/>
    <lineage>
        <taxon>Bacteria</taxon>
        <taxon>Bacillati</taxon>
        <taxon>Bacillota</taxon>
        <taxon>Bacilli</taxon>
        <taxon>Bacillales</taxon>
        <taxon>Staphylococcaceae</taxon>
        <taxon>Staphylococcus</taxon>
    </lineage>
</organism>
<gene>
    <name evidence="1" type="ORF">NCTC13834_01648</name>
</gene>
<protein>
    <submittedName>
        <fullName evidence="1">Phage-related replication protein</fullName>
    </submittedName>
</protein>
<dbReference type="Gene3D" id="3.40.630.100">
    <property type="entry name" value="Poly-gamma-glutamate hydrolase, zinc-binding motif"/>
    <property type="match status" value="1"/>
</dbReference>
<name>A0A380GNV8_9STAP</name>
<dbReference type="EMBL" id="UHDS01000001">
    <property type="protein sequence ID" value="SUM55285.1"/>
    <property type="molecule type" value="Genomic_DNA"/>
</dbReference>
<dbReference type="Pfam" id="PF05908">
    <property type="entry name" value="Gamma_PGA_hydro"/>
    <property type="match status" value="1"/>
</dbReference>
<evidence type="ECO:0000313" key="1">
    <source>
        <dbReference type="EMBL" id="SUM55285.1"/>
    </source>
</evidence>
<dbReference type="AlphaFoldDB" id="A0A380GNV8"/>
<evidence type="ECO:0000313" key="2">
    <source>
        <dbReference type="Proteomes" id="UP000254412"/>
    </source>
</evidence>
<dbReference type="InterPro" id="IPR008585">
    <property type="entry name" value="Gamma_PGA_hydro"/>
</dbReference>
<sequence length="237" mass="27324">MKLIYIIVKFIVSYELSSVRYFGGNDMIDQFNSMSELLSHTIEGIDWEISTRQMKHPVIITAVHGGAIERGTTEIAQSISEKGNYSFYTFKGVRKNKNNKLHVTSRHFDEPKLLEMIKNHRYTISVHGCMGDTPEVYIGGKDKSLIKHIKKRLSEIDIIVKDAPAHISGMHDDNFVNCNQNKAGVQLELTAKLRKSFFKNKKYNLYDRENRDNWSSTMSEFTEAIILAMNFYQQGFN</sequence>
<reference evidence="1 2" key="1">
    <citation type="submission" date="2018-06" db="EMBL/GenBank/DDBJ databases">
        <authorList>
            <consortium name="Pathogen Informatics"/>
            <person name="Doyle S."/>
        </authorList>
    </citation>
    <scope>NUCLEOTIDE SEQUENCE [LARGE SCALE GENOMIC DNA]</scope>
    <source>
        <strain evidence="1 2">NCTC13834</strain>
    </source>
</reference>
<dbReference type="InterPro" id="IPR038128">
    <property type="entry name" value="Gamma_PGA_hydro_sf"/>
</dbReference>